<dbReference type="InterPro" id="IPR017894">
    <property type="entry name" value="HTH_IS21_transposase_type"/>
</dbReference>
<dbReference type="PANTHER" id="PTHR33498:SF1">
    <property type="entry name" value="TRANSPOSASE FOR INSERTION SEQUENCE ELEMENT IS1557"/>
    <property type="match status" value="1"/>
</dbReference>
<dbReference type="InterPro" id="IPR029261">
    <property type="entry name" value="Transposase_Znf"/>
</dbReference>
<dbReference type="InterPro" id="IPR002560">
    <property type="entry name" value="Transposase_DDE"/>
</dbReference>
<dbReference type="Pfam" id="PF14690">
    <property type="entry name" value="Zn_ribbon_ISL3"/>
    <property type="match status" value="1"/>
</dbReference>
<protein>
    <submittedName>
        <fullName evidence="3">ISL3 family transposase</fullName>
    </submittedName>
</protein>
<dbReference type="InterPro" id="IPR047951">
    <property type="entry name" value="Transpos_ISL3"/>
</dbReference>
<comment type="caution">
    <text evidence="3">The sequence shown here is derived from an EMBL/GenBank/DDBJ whole genome shotgun (WGS) entry which is preliminary data.</text>
</comment>
<evidence type="ECO:0000256" key="1">
    <source>
        <dbReference type="SAM" id="MobiDB-lite"/>
    </source>
</evidence>
<name>A0A402AHQ2_9CHLR</name>
<proteinExistence type="predicted"/>
<dbReference type="InterPro" id="IPR006120">
    <property type="entry name" value="Resolvase_HTH_dom"/>
</dbReference>
<dbReference type="PANTHER" id="PTHR33498">
    <property type="entry name" value="TRANSPOSASE FOR INSERTION SEQUENCE ELEMENT IS1557"/>
    <property type="match status" value="1"/>
</dbReference>
<dbReference type="GO" id="GO:0003677">
    <property type="term" value="F:DNA binding"/>
    <property type="evidence" value="ECO:0007669"/>
    <property type="project" value="InterPro"/>
</dbReference>
<dbReference type="Pfam" id="PF02796">
    <property type="entry name" value="HTH_7"/>
    <property type="match status" value="1"/>
</dbReference>
<reference evidence="4" key="1">
    <citation type="submission" date="2018-12" db="EMBL/GenBank/DDBJ databases">
        <title>Tengunoibacter tsumagoiensis gen. nov., sp. nov., Dictyobacter kobayashii sp. nov., D. alpinus sp. nov., and D. joshuensis sp. nov. and description of Dictyobacteraceae fam. nov. within the order Ktedonobacterales isolated from Tengu-no-mugimeshi.</title>
        <authorList>
            <person name="Wang C.M."/>
            <person name="Zheng Y."/>
            <person name="Sakai Y."/>
            <person name="Toyoda A."/>
            <person name="Minakuchi Y."/>
            <person name="Abe K."/>
            <person name="Yokota A."/>
            <person name="Yabe S."/>
        </authorList>
    </citation>
    <scope>NUCLEOTIDE SEQUENCE [LARGE SCALE GENOMIC DNA]</scope>
    <source>
        <strain evidence="4">Uno11</strain>
    </source>
</reference>
<keyword evidence="4" id="KW-1185">Reference proteome</keyword>
<dbReference type="AlphaFoldDB" id="A0A402AHQ2"/>
<dbReference type="Pfam" id="PF01610">
    <property type="entry name" value="DDE_Tnp_ISL3"/>
    <property type="match status" value="2"/>
</dbReference>
<feature type="domain" description="HTH IS21-type" evidence="2">
    <location>
        <begin position="280"/>
        <end position="342"/>
    </location>
</feature>
<accession>A0A402AHQ2</accession>
<feature type="region of interest" description="Disordered" evidence="1">
    <location>
        <begin position="245"/>
        <end position="275"/>
    </location>
</feature>
<dbReference type="NCBIfam" id="NF033550">
    <property type="entry name" value="transpos_ISL3"/>
    <property type="match status" value="1"/>
</dbReference>
<dbReference type="Proteomes" id="UP000287188">
    <property type="component" value="Unassembled WGS sequence"/>
</dbReference>
<dbReference type="GO" id="GO:0000150">
    <property type="term" value="F:DNA strand exchange activity"/>
    <property type="evidence" value="ECO:0007669"/>
    <property type="project" value="InterPro"/>
</dbReference>
<gene>
    <name evidence="3" type="ORF">KDK_23640</name>
</gene>
<dbReference type="RefSeq" id="WP_126550081.1">
    <property type="nucleotide sequence ID" value="NZ_BIFS01000001.1"/>
</dbReference>
<feature type="compositionally biased region" description="Polar residues" evidence="1">
    <location>
        <begin position="245"/>
        <end position="255"/>
    </location>
</feature>
<dbReference type="OrthoDB" id="143175at2"/>
<sequence length="525" mass="60114">MLPFSLSGFEIQQIAHEGTSLTITAHTTSTTAVCPTCQHISHRVHSYYTRSPHDLPVSGQTVQLILSVRRFRCQNRQCARQTFAERLPELPLSARQTARLGAILESIAVVLSGQAGSRLAEQLSMPVSADALLRRAKKARSTSPLTPRYVGVDDFAFRRERTYGTILVDLETHHPIDLLEDRSSETLAAWLRLHPGIEIISRDRSTEYLRGATEGAPQAQQVLDRWHVVKNLREAVERFLNRIQKQQHAHPNTHQEVFPRQKRTKGEQERSEGSRRRRLALYHQVIDLHKQGGSILGIARQLNISRQTVRKFVQAPDFPEFQRVPRTKSAIDAFRPYLSKRWQEGCHQSRQLWQELQERGFTGSHMMVYRWVQLQKDAGAQPLDPIHTPARAPVKDMAPRHLAWVFLRDVKRLEKQELQALAHIRQEEHADMVYRFTQQFVAMVKERNARPLDTWLEACQMSGISELATFAQGLNKEVSALRAALTLPYSNGPVEGKINKLKYIKRSMYGRGGFPLLRQRVLKSA</sequence>
<evidence type="ECO:0000313" key="4">
    <source>
        <dbReference type="Proteomes" id="UP000287188"/>
    </source>
</evidence>
<evidence type="ECO:0000259" key="2">
    <source>
        <dbReference type="PROSITE" id="PS50531"/>
    </source>
</evidence>
<dbReference type="PROSITE" id="PS50531">
    <property type="entry name" value="HTH_IS21"/>
    <property type="match status" value="1"/>
</dbReference>
<dbReference type="Gene3D" id="1.10.10.60">
    <property type="entry name" value="Homeodomain-like"/>
    <property type="match status" value="1"/>
</dbReference>
<feature type="compositionally biased region" description="Basic and acidic residues" evidence="1">
    <location>
        <begin position="264"/>
        <end position="274"/>
    </location>
</feature>
<evidence type="ECO:0000313" key="3">
    <source>
        <dbReference type="EMBL" id="GCE18564.1"/>
    </source>
</evidence>
<organism evidence="3 4">
    <name type="scientific">Dictyobacter kobayashii</name>
    <dbReference type="NCBI Taxonomy" id="2014872"/>
    <lineage>
        <taxon>Bacteria</taxon>
        <taxon>Bacillati</taxon>
        <taxon>Chloroflexota</taxon>
        <taxon>Ktedonobacteria</taxon>
        <taxon>Ktedonobacterales</taxon>
        <taxon>Dictyobacteraceae</taxon>
        <taxon>Dictyobacter</taxon>
    </lineage>
</organism>
<dbReference type="EMBL" id="BIFS01000001">
    <property type="protein sequence ID" value="GCE18564.1"/>
    <property type="molecule type" value="Genomic_DNA"/>
</dbReference>